<evidence type="ECO:0000256" key="9">
    <source>
        <dbReference type="ARBA" id="ARBA00023157"/>
    </source>
</evidence>
<evidence type="ECO:0000256" key="10">
    <source>
        <dbReference type="PIRNR" id="PIRNR017901"/>
    </source>
</evidence>
<dbReference type="NCBIfam" id="TIGR01436">
    <property type="entry name" value="glu_cys_lig_pln"/>
    <property type="match status" value="1"/>
</dbReference>
<keyword evidence="5" id="KW-0317">Glutathione biosynthesis</keyword>
<evidence type="ECO:0000256" key="3">
    <source>
        <dbReference type="ARBA" id="ARBA00011153"/>
    </source>
</evidence>
<evidence type="ECO:0000256" key="5">
    <source>
        <dbReference type="ARBA" id="ARBA00022684"/>
    </source>
</evidence>
<dbReference type="AlphaFoldDB" id="A0A4Q7DJA8"/>
<comment type="similarity">
    <text evidence="10">Belongs to the glutamate--cysteine ligase type 2 family. EgtA subfamily.</text>
</comment>
<keyword evidence="6 10" id="KW-0547">Nucleotide-binding</keyword>
<dbReference type="GO" id="GO:0004357">
    <property type="term" value="F:glutamate-cysteine ligase activity"/>
    <property type="evidence" value="ECO:0007669"/>
    <property type="project" value="UniProtKB-UniRule"/>
</dbReference>
<keyword evidence="8" id="KW-0809">Transit peptide</keyword>
<comment type="function">
    <text evidence="10">Catalyzes the synthesis of gamma-glutamylcysteine (gamma-GC).</text>
</comment>
<sequence length="413" mass="46931">MLTKQDLIDDLASGCKSPQQFRIGTEHEQFVFLKGHGRAPYQSIWQILESLQAFGWQPVMENDYLIGLQSPNTQAAISLEPGGQFELSGAPFKTVHETYQELVTHQQQVAVVSQDLGLKFQAVGFDPFNKREDVPWMPKARYDLMRRYMPTRGDLGLDMMTRTCTVQANLDYQSEADMVTKMRVGMALQPMVTALFANSGQVEGQQTDYQSYRSQIWQDTDPDRTGILAFVFERGMGFERYVDYMLTVPMYFVKRDGAYIDATGQSFADFMQGKLPALPSEYPTLQDWHDHLSTAFPEVRLKHYLEMRGADSGSLEQLIALPALWVGLLYDKDSLSAVADLTKDWTYGEVQDLYQRIPKQGMKAVFKGSPLETWLQQVLAISHAGLSRRQFYNGEGQTEAIYLEPFMSIGPPR</sequence>
<comment type="caution">
    <text evidence="11">The sequence shown here is derived from an EMBL/GenBank/DDBJ whole genome shotgun (WGS) entry which is preliminary data.</text>
</comment>
<keyword evidence="9" id="KW-1015">Disulfide bond</keyword>
<accession>A0A4Q7DJA8</accession>
<dbReference type="InterPro" id="IPR011556">
    <property type="entry name" value="Glut_cys_lig_pln_type"/>
</dbReference>
<dbReference type="InterPro" id="IPR006336">
    <property type="entry name" value="GCS2"/>
</dbReference>
<dbReference type="PANTHER" id="PTHR34378">
    <property type="entry name" value="GLUTAMATE--CYSTEINE LIGASE, CHLOROPLASTIC"/>
    <property type="match status" value="1"/>
</dbReference>
<dbReference type="Gene3D" id="3.30.590.20">
    <property type="match status" value="1"/>
</dbReference>
<keyword evidence="7 10" id="KW-0067">ATP-binding</keyword>
<dbReference type="GO" id="GO:0005524">
    <property type="term" value="F:ATP binding"/>
    <property type="evidence" value="ECO:0007669"/>
    <property type="project" value="UniProtKB-UniRule"/>
</dbReference>
<evidence type="ECO:0000256" key="2">
    <source>
        <dbReference type="ARBA" id="ARBA00010253"/>
    </source>
</evidence>
<name>A0A4Q7DJA8_9PROT</name>
<comment type="pathway">
    <text evidence="1">Sulfur metabolism; glutathione biosynthesis; glutathione from L-cysteine and L-glutamate: step 1/2.</text>
</comment>
<dbReference type="OrthoDB" id="9780152at2"/>
<dbReference type="Pfam" id="PF04107">
    <property type="entry name" value="GCS2"/>
    <property type="match status" value="1"/>
</dbReference>
<dbReference type="InterPro" id="IPR014746">
    <property type="entry name" value="Gln_synth/guanido_kin_cat_dom"/>
</dbReference>
<evidence type="ECO:0000256" key="6">
    <source>
        <dbReference type="ARBA" id="ARBA00022741"/>
    </source>
</evidence>
<dbReference type="EC" id="6.3.2.2" evidence="10"/>
<dbReference type="InterPro" id="IPR035434">
    <property type="entry name" value="GCL_bact_plant"/>
</dbReference>
<dbReference type="PIRSF" id="PIRSF017901">
    <property type="entry name" value="GCL"/>
    <property type="match status" value="1"/>
</dbReference>
<keyword evidence="12" id="KW-1185">Reference proteome</keyword>
<evidence type="ECO:0000256" key="4">
    <source>
        <dbReference type="ARBA" id="ARBA00022598"/>
    </source>
</evidence>
<evidence type="ECO:0000313" key="11">
    <source>
        <dbReference type="EMBL" id="RZI47081.1"/>
    </source>
</evidence>
<dbReference type="Proteomes" id="UP000293550">
    <property type="component" value="Unassembled WGS sequence"/>
</dbReference>
<dbReference type="EMBL" id="SCFB01000001">
    <property type="protein sequence ID" value="RZI47081.1"/>
    <property type="molecule type" value="Genomic_DNA"/>
</dbReference>
<keyword evidence="4 10" id="KW-0436">Ligase</keyword>
<dbReference type="GO" id="GO:0006750">
    <property type="term" value="P:glutathione biosynthetic process"/>
    <property type="evidence" value="ECO:0007669"/>
    <property type="project" value="UniProtKB-UniRule"/>
</dbReference>
<dbReference type="PANTHER" id="PTHR34378:SF1">
    <property type="entry name" value="GLUTAMATE--CYSTEINE LIGASE, CHLOROPLASTIC"/>
    <property type="match status" value="1"/>
</dbReference>
<reference evidence="11 12" key="1">
    <citation type="submission" date="2018-10" db="EMBL/GenBank/DDBJ databases">
        <title>An updated phylogeny of the Alphaproteobacteria reveals that the parasitic Rickettsiales and Holosporales have independent origins.</title>
        <authorList>
            <person name="Munoz-Gomez S.A."/>
            <person name="Hess S."/>
            <person name="Burger G."/>
            <person name="Lang B.F."/>
            <person name="Susko E."/>
            <person name="Slamovits C.H."/>
            <person name="Roger A.J."/>
        </authorList>
    </citation>
    <scope>NUCLEOTIDE SEQUENCE [LARGE SCALE GENOMIC DNA]</scope>
    <source>
        <strain evidence="11">HOLO01</strain>
    </source>
</reference>
<organism evidence="11 12">
    <name type="scientific">Candidatus Finniella inopinata</name>
    <dbReference type="NCBI Taxonomy" id="1696036"/>
    <lineage>
        <taxon>Bacteria</taxon>
        <taxon>Pseudomonadati</taxon>
        <taxon>Pseudomonadota</taxon>
        <taxon>Alphaproteobacteria</taxon>
        <taxon>Holosporales</taxon>
        <taxon>Candidatus Paracaedibacteraceae</taxon>
        <taxon>Candidatus Finniella</taxon>
    </lineage>
</organism>
<protein>
    <recommendedName>
        <fullName evidence="10">Glutamate--cysteine ligase</fullName>
        <ecNumber evidence="10">6.3.2.2</ecNumber>
    </recommendedName>
</protein>
<comment type="subunit">
    <text evidence="3">Homodimer or monomer when oxidized or reduced, respectively.</text>
</comment>
<evidence type="ECO:0000256" key="7">
    <source>
        <dbReference type="ARBA" id="ARBA00022840"/>
    </source>
</evidence>
<comment type="similarity">
    <text evidence="2">Belongs to the carboxylate-amine ligase family. Glutamate--cysteine ligase type 2 subfamily.</text>
</comment>
<evidence type="ECO:0000256" key="1">
    <source>
        <dbReference type="ARBA" id="ARBA00005006"/>
    </source>
</evidence>
<proteinExistence type="inferred from homology"/>
<evidence type="ECO:0000313" key="12">
    <source>
        <dbReference type="Proteomes" id="UP000293550"/>
    </source>
</evidence>
<evidence type="ECO:0000256" key="8">
    <source>
        <dbReference type="ARBA" id="ARBA00022946"/>
    </source>
</evidence>
<dbReference type="SUPFAM" id="SSF55931">
    <property type="entry name" value="Glutamine synthetase/guanido kinase"/>
    <property type="match status" value="1"/>
</dbReference>
<dbReference type="RefSeq" id="WP_130153194.1">
    <property type="nucleotide sequence ID" value="NZ_SCFB01000001.1"/>
</dbReference>
<gene>
    <name evidence="11" type="ORF">EQU50_00400</name>
</gene>
<comment type="catalytic activity">
    <reaction evidence="10">
        <text>L-cysteine + L-glutamate + ATP = gamma-L-glutamyl-L-cysteine + ADP + phosphate + H(+)</text>
        <dbReference type="Rhea" id="RHEA:13285"/>
        <dbReference type="ChEBI" id="CHEBI:15378"/>
        <dbReference type="ChEBI" id="CHEBI:29985"/>
        <dbReference type="ChEBI" id="CHEBI:30616"/>
        <dbReference type="ChEBI" id="CHEBI:35235"/>
        <dbReference type="ChEBI" id="CHEBI:43474"/>
        <dbReference type="ChEBI" id="CHEBI:58173"/>
        <dbReference type="ChEBI" id="CHEBI:456216"/>
        <dbReference type="EC" id="6.3.2.2"/>
    </reaction>
</comment>